<evidence type="ECO:0000313" key="8">
    <source>
        <dbReference type="EMBL" id="QJE72171.1"/>
    </source>
</evidence>
<evidence type="ECO:0000259" key="7">
    <source>
        <dbReference type="PROSITE" id="PS50893"/>
    </source>
</evidence>
<keyword evidence="5" id="KW-1278">Translocase</keyword>
<feature type="domain" description="ABC transporter" evidence="7">
    <location>
        <begin position="4"/>
        <end position="239"/>
    </location>
</feature>
<evidence type="ECO:0000256" key="1">
    <source>
        <dbReference type="ARBA" id="ARBA00005417"/>
    </source>
</evidence>
<proteinExistence type="inferred from homology"/>
<evidence type="ECO:0000256" key="5">
    <source>
        <dbReference type="ARBA" id="ARBA00022967"/>
    </source>
</evidence>
<dbReference type="PROSITE" id="PS00211">
    <property type="entry name" value="ABC_TRANSPORTER_1"/>
    <property type="match status" value="1"/>
</dbReference>
<dbReference type="InterPro" id="IPR027417">
    <property type="entry name" value="P-loop_NTPase"/>
</dbReference>
<dbReference type="InterPro" id="IPR003593">
    <property type="entry name" value="AAA+_ATPase"/>
</dbReference>
<dbReference type="AlphaFoldDB" id="A0A858R460"/>
<evidence type="ECO:0000313" key="9">
    <source>
        <dbReference type="Proteomes" id="UP000501891"/>
    </source>
</evidence>
<organism evidence="8 9">
    <name type="scientific">Aerophototrophica crusticola</name>
    <dbReference type="NCBI Taxonomy" id="1709002"/>
    <lineage>
        <taxon>Bacteria</taxon>
        <taxon>Pseudomonadati</taxon>
        <taxon>Pseudomonadota</taxon>
        <taxon>Alphaproteobacteria</taxon>
        <taxon>Rhodospirillales</taxon>
        <taxon>Rhodospirillaceae</taxon>
        <taxon>Aerophototrophica</taxon>
    </lineage>
</organism>
<keyword evidence="4 8" id="KW-0067">ATP-binding</keyword>
<dbReference type="Proteomes" id="UP000501891">
    <property type="component" value="Chromosome"/>
</dbReference>
<dbReference type="PANTHER" id="PTHR42794:SF1">
    <property type="entry name" value="HEMIN IMPORT ATP-BINDING PROTEIN HMUV"/>
    <property type="match status" value="1"/>
</dbReference>
<dbReference type="PROSITE" id="PS50893">
    <property type="entry name" value="ABC_TRANSPORTER_2"/>
    <property type="match status" value="1"/>
</dbReference>
<keyword evidence="3" id="KW-0547">Nucleotide-binding</keyword>
<sequence>MSMLAAADLSVSLGGAPVLRGVGLALRPGEFTALVGPNGAGKSTLLRTLAGLAPSDAGTVTLDGVLLPAVPARERGRRLAYLAQASTVHWPLTVERLVALGRLPHLEPWRRPGPADAAAIDRALSLCDVEGFRDRAVTSLSGGERARVLLARALAGDPALLLADEPVAGLDPYHQLRVMEVLRDRAAAGTGVLAVLHDLALVARFCGRVILLEAGRVVADGPPSLVLEPGLLSRLYGVAWRDLGDGVMLPWERLGVSPPAPRD</sequence>
<dbReference type="InterPro" id="IPR003439">
    <property type="entry name" value="ABC_transporter-like_ATP-bd"/>
</dbReference>
<dbReference type="Gene3D" id="3.40.50.300">
    <property type="entry name" value="P-loop containing nucleotide triphosphate hydrolases"/>
    <property type="match status" value="1"/>
</dbReference>
<gene>
    <name evidence="8" type="ORF">HHL28_02785</name>
</gene>
<evidence type="ECO:0000256" key="2">
    <source>
        <dbReference type="ARBA" id="ARBA00022448"/>
    </source>
</evidence>
<comment type="function">
    <text evidence="6">Part of the ABC transporter complex HmuTUV involved in hemin import. Responsible for energy coupling to the transport system.</text>
</comment>
<dbReference type="PANTHER" id="PTHR42794">
    <property type="entry name" value="HEMIN IMPORT ATP-BINDING PROTEIN HMUV"/>
    <property type="match status" value="1"/>
</dbReference>
<reference evidence="8" key="1">
    <citation type="submission" date="2020-04" db="EMBL/GenBank/DDBJ databases">
        <title>A desert anoxygenic phototrophic bacterium fixes CO2 using RubisCO under aerobic conditions.</title>
        <authorList>
            <person name="Tang K."/>
        </authorList>
    </citation>
    <scope>NUCLEOTIDE SEQUENCE [LARGE SCALE GENOMIC DNA]</scope>
    <source>
        <strain evidence="8">MIMtkB3</strain>
    </source>
</reference>
<comment type="similarity">
    <text evidence="1">Belongs to the ABC transporter superfamily.</text>
</comment>
<name>A0A858R460_9PROT</name>
<dbReference type="InterPro" id="IPR017871">
    <property type="entry name" value="ABC_transporter-like_CS"/>
</dbReference>
<keyword evidence="2" id="KW-0813">Transport</keyword>
<dbReference type="SMART" id="SM00382">
    <property type="entry name" value="AAA"/>
    <property type="match status" value="1"/>
</dbReference>
<dbReference type="GO" id="GO:0005524">
    <property type="term" value="F:ATP binding"/>
    <property type="evidence" value="ECO:0007669"/>
    <property type="project" value="UniProtKB-KW"/>
</dbReference>
<dbReference type="SUPFAM" id="SSF52540">
    <property type="entry name" value="P-loop containing nucleoside triphosphate hydrolases"/>
    <property type="match status" value="1"/>
</dbReference>
<dbReference type="Pfam" id="PF00005">
    <property type="entry name" value="ABC_tran"/>
    <property type="match status" value="1"/>
</dbReference>
<dbReference type="GO" id="GO:0016887">
    <property type="term" value="F:ATP hydrolysis activity"/>
    <property type="evidence" value="ECO:0007669"/>
    <property type="project" value="InterPro"/>
</dbReference>
<evidence type="ECO:0000256" key="4">
    <source>
        <dbReference type="ARBA" id="ARBA00022840"/>
    </source>
</evidence>
<keyword evidence="9" id="KW-1185">Reference proteome</keyword>
<evidence type="ECO:0000256" key="6">
    <source>
        <dbReference type="ARBA" id="ARBA00037066"/>
    </source>
</evidence>
<accession>A0A858R460</accession>
<dbReference type="KEGG" id="acru:HHL28_02785"/>
<protein>
    <submittedName>
        <fullName evidence="8">ABC transporter ATP-binding protein</fullName>
    </submittedName>
</protein>
<dbReference type="FunFam" id="3.40.50.300:FF:000134">
    <property type="entry name" value="Iron-enterobactin ABC transporter ATP-binding protein"/>
    <property type="match status" value="1"/>
</dbReference>
<dbReference type="EMBL" id="CP051775">
    <property type="protein sequence ID" value="QJE72171.1"/>
    <property type="molecule type" value="Genomic_DNA"/>
</dbReference>
<evidence type="ECO:0000256" key="3">
    <source>
        <dbReference type="ARBA" id="ARBA00022741"/>
    </source>
</evidence>